<organism evidence="13 14">
    <name type="scientific">Perkinsus chesapeaki</name>
    <name type="common">Clam parasite</name>
    <name type="synonym">Perkinsus andrewsi</name>
    <dbReference type="NCBI Taxonomy" id="330153"/>
    <lineage>
        <taxon>Eukaryota</taxon>
        <taxon>Sar</taxon>
        <taxon>Alveolata</taxon>
        <taxon>Perkinsozoa</taxon>
        <taxon>Perkinsea</taxon>
        <taxon>Perkinsida</taxon>
        <taxon>Perkinsidae</taxon>
        <taxon>Perkinsus</taxon>
    </lineage>
</organism>
<feature type="region of interest" description="Disordered" evidence="9">
    <location>
        <begin position="429"/>
        <end position="463"/>
    </location>
</feature>
<evidence type="ECO:0000256" key="5">
    <source>
        <dbReference type="ARBA" id="ARBA00023125"/>
    </source>
</evidence>
<evidence type="ECO:0000256" key="8">
    <source>
        <dbReference type="SAM" id="Coils"/>
    </source>
</evidence>
<dbReference type="InterPro" id="IPR017884">
    <property type="entry name" value="SANT_dom"/>
</dbReference>
<evidence type="ECO:0000256" key="2">
    <source>
        <dbReference type="ARBA" id="ARBA00022664"/>
    </source>
</evidence>
<feature type="domain" description="Myb-like" evidence="10">
    <location>
        <begin position="5"/>
        <end position="56"/>
    </location>
</feature>
<dbReference type="OrthoDB" id="1410009at2759"/>
<dbReference type="InterPro" id="IPR017930">
    <property type="entry name" value="Myb_dom"/>
</dbReference>
<evidence type="ECO:0000256" key="7">
    <source>
        <dbReference type="ARBA" id="ARBA00023242"/>
    </source>
</evidence>
<evidence type="ECO:0000256" key="4">
    <source>
        <dbReference type="ARBA" id="ARBA00022737"/>
    </source>
</evidence>
<dbReference type="GO" id="GO:0005681">
    <property type="term" value="C:spliceosomal complex"/>
    <property type="evidence" value="ECO:0007669"/>
    <property type="project" value="UniProtKB-KW"/>
</dbReference>
<dbReference type="GO" id="GO:0000974">
    <property type="term" value="C:Prp19 complex"/>
    <property type="evidence" value="ECO:0007669"/>
    <property type="project" value="InterPro"/>
</dbReference>
<evidence type="ECO:0000256" key="6">
    <source>
        <dbReference type="ARBA" id="ARBA00023187"/>
    </source>
</evidence>
<comment type="similarity">
    <text evidence="1">Belongs to the CEF1 family.</text>
</comment>
<feature type="domain" description="HTH myb-type" evidence="12">
    <location>
        <begin position="8"/>
        <end position="60"/>
    </location>
</feature>
<dbReference type="PANTHER" id="PTHR45885:SF1">
    <property type="entry name" value="CELL DIVISION CYCLE 5-LIKE PROTEIN"/>
    <property type="match status" value="1"/>
</dbReference>
<dbReference type="PROSITE" id="PS50090">
    <property type="entry name" value="MYB_LIKE"/>
    <property type="match status" value="2"/>
</dbReference>
<evidence type="ECO:0000256" key="9">
    <source>
        <dbReference type="SAM" id="MobiDB-lite"/>
    </source>
</evidence>
<evidence type="ECO:0000259" key="10">
    <source>
        <dbReference type="PROSITE" id="PS50090"/>
    </source>
</evidence>
<dbReference type="PROSITE" id="PS51294">
    <property type="entry name" value="HTH_MYB"/>
    <property type="match status" value="2"/>
</dbReference>
<dbReference type="AlphaFoldDB" id="A0A7J6MUL9"/>
<dbReference type="EMBL" id="JAAPAO010000050">
    <property type="protein sequence ID" value="KAF4675243.1"/>
    <property type="molecule type" value="Genomic_DNA"/>
</dbReference>
<name>A0A7J6MUL9_PERCH</name>
<dbReference type="PROSITE" id="PS51293">
    <property type="entry name" value="SANT"/>
    <property type="match status" value="1"/>
</dbReference>
<dbReference type="InterPro" id="IPR021786">
    <property type="entry name" value="Cdc5p/Cef1_C"/>
</dbReference>
<dbReference type="Pfam" id="PF11831">
    <property type="entry name" value="Myb_Cef"/>
    <property type="match status" value="1"/>
</dbReference>
<evidence type="ECO:0000256" key="3">
    <source>
        <dbReference type="ARBA" id="ARBA00022728"/>
    </source>
</evidence>
<gene>
    <name evidence="13" type="primary">CDC5</name>
    <name evidence="13" type="ORF">FOL47_008082</name>
</gene>
<evidence type="ECO:0000313" key="13">
    <source>
        <dbReference type="EMBL" id="KAF4675243.1"/>
    </source>
</evidence>
<proteinExistence type="inferred from homology"/>
<keyword evidence="13" id="KW-0808">Transferase</keyword>
<dbReference type="SUPFAM" id="SSF46689">
    <property type="entry name" value="Homeodomain-like"/>
    <property type="match status" value="1"/>
</dbReference>
<dbReference type="InterPro" id="IPR009057">
    <property type="entry name" value="Homeodomain-like_sf"/>
</dbReference>
<evidence type="ECO:0000259" key="12">
    <source>
        <dbReference type="PROSITE" id="PS51294"/>
    </source>
</evidence>
<dbReference type="FunFam" id="1.10.10.60:FF:000021">
    <property type="entry name" value="CDC5 cell division cycle 5-like"/>
    <property type="match status" value="1"/>
</dbReference>
<feature type="domain" description="HTH myb-type" evidence="12">
    <location>
        <begin position="61"/>
        <end position="110"/>
    </location>
</feature>
<keyword evidence="2" id="KW-0507">mRNA processing</keyword>
<dbReference type="InterPro" id="IPR001005">
    <property type="entry name" value="SANT/Myb"/>
</dbReference>
<dbReference type="Proteomes" id="UP000591131">
    <property type="component" value="Unassembled WGS sequence"/>
</dbReference>
<evidence type="ECO:0000313" key="14">
    <source>
        <dbReference type="Proteomes" id="UP000591131"/>
    </source>
</evidence>
<feature type="region of interest" description="Disordered" evidence="9">
    <location>
        <begin position="109"/>
        <end position="143"/>
    </location>
</feature>
<accession>A0A7J6MUL9</accession>
<keyword evidence="8" id="KW-0175">Coiled coil</keyword>
<evidence type="ECO:0000256" key="1">
    <source>
        <dbReference type="ARBA" id="ARBA00010506"/>
    </source>
</evidence>
<dbReference type="GO" id="GO:0000398">
    <property type="term" value="P:mRNA splicing, via spliceosome"/>
    <property type="evidence" value="ECO:0007669"/>
    <property type="project" value="InterPro"/>
</dbReference>
<protein>
    <submittedName>
        <fullName evidence="13">Cell cycle serine/threonine-protein kinase cdc5/MSD2</fullName>
    </submittedName>
</protein>
<keyword evidence="7" id="KW-0539">Nucleus</keyword>
<dbReference type="InterPro" id="IPR047240">
    <property type="entry name" value="SANT_CDC5L_II"/>
</dbReference>
<feature type="domain" description="Myb-like" evidence="10">
    <location>
        <begin position="57"/>
        <end position="106"/>
    </location>
</feature>
<keyword evidence="6" id="KW-0508">mRNA splicing</keyword>
<dbReference type="Gene3D" id="1.10.10.60">
    <property type="entry name" value="Homeodomain-like"/>
    <property type="match status" value="2"/>
</dbReference>
<keyword evidence="14" id="KW-1185">Reference proteome</keyword>
<dbReference type="SMART" id="SM00717">
    <property type="entry name" value="SANT"/>
    <property type="match status" value="2"/>
</dbReference>
<dbReference type="InterPro" id="IPR047242">
    <property type="entry name" value="CDC5L/Cef1"/>
</dbReference>
<feature type="coiled-coil region" evidence="8">
    <location>
        <begin position="152"/>
        <end position="188"/>
    </location>
</feature>
<keyword evidence="3" id="KW-0747">Spliceosome</keyword>
<feature type="domain" description="SANT" evidence="11">
    <location>
        <begin position="12"/>
        <end position="65"/>
    </location>
</feature>
<dbReference type="Pfam" id="PF13921">
    <property type="entry name" value="Myb_DNA-bind_6"/>
    <property type="match status" value="1"/>
</dbReference>
<keyword evidence="5" id="KW-0238">DNA-binding</keyword>
<dbReference type="GO" id="GO:0016301">
    <property type="term" value="F:kinase activity"/>
    <property type="evidence" value="ECO:0007669"/>
    <property type="project" value="UniProtKB-KW"/>
</dbReference>
<dbReference type="PANTHER" id="PTHR45885">
    <property type="entry name" value="CELL DIVISION CYCLE 5-LIKE PROTEIN"/>
    <property type="match status" value="1"/>
</dbReference>
<dbReference type="GO" id="GO:0003677">
    <property type="term" value="F:DNA binding"/>
    <property type="evidence" value="ECO:0007669"/>
    <property type="project" value="UniProtKB-KW"/>
</dbReference>
<reference evidence="13 14" key="1">
    <citation type="submission" date="2020-04" db="EMBL/GenBank/DDBJ databases">
        <title>Perkinsus chesapeaki whole genome sequence.</title>
        <authorList>
            <person name="Bogema D.R."/>
        </authorList>
    </citation>
    <scope>NUCLEOTIDE SEQUENCE [LARGE SCALE GENOMIC DNA]</scope>
    <source>
        <strain evidence="13">ATCC PRA-425</strain>
    </source>
</reference>
<sequence length="816" mass="91948">MSSQRILIKGGVWKNSEDEILKAAVMKYGLNNWSRVASLLVRKTPSQCKARWYEWLDPSVKKTEWSRDEEARLLHLAKIFPCQWRTIAQTVGRTAHQCLEHYERLLDRAQGRDEDDENDPRKLRPGEIDPNPEIRPAKADPIDMDDDEKEMLQEARARLANVRGKKAKRKAREKAMDDTRRLAKIQKRREMQAAGIRICNIGQLDRLEGEGARYRKRKFGIDYGEEVPFETVPMLGDHIPGPEETPKPNFDFRGMTLAQLDQRTRRQEEMRNKRDDEKKIKRIKERQLPKALEMANELNDAAAVRNVSSLSLPAPQLTDSELMDIVRAGTGGGRTGASGEVTDGLVTNAADIATMQSVVETPAGQKAGGGSDVVLEEARNAVMRNSLMTPLEGEENPQMMPGSKFEGMTPNMGNVATPNILADRLSSVRESRLQQTPLGGRSTPGGGGVEERGGRRGEKRQRSTVDELLSALPEPQMEVTASLPEGFDPEKEEVKARATYGKNFVPDVADAGDLDALRKREALERQKEEEIKKCPALQQKLPRSVLVPTSVDMITKSDDIVKGDLGDADEITADMLARVRDELDTEYVALLYRDEKKYPGKGIRPPTTNPNRDVLRRSGQEFTAKELAWARRAVAAEASESLKERRPLVNGYPAEGGAELMAKLEEEMVYGYVPSEKRYRQIRDPATLKSTLSLHEDVQRLQDEVEYMQTKLLGKEVKKRDKMLSKINKLTLGHKSQYDEIVATCPQDWQQIIELTSQLNTLRSMQVTEEAGAMARRQAITDSVADEKRRNKMLHTRYGQVAELRQRLLTSVPGLR</sequence>
<keyword evidence="13" id="KW-0418">Kinase</keyword>
<dbReference type="CDD" id="cd11659">
    <property type="entry name" value="SANT_CDC5_II"/>
    <property type="match status" value="1"/>
</dbReference>
<dbReference type="CDD" id="cd00167">
    <property type="entry name" value="SANT"/>
    <property type="match status" value="1"/>
</dbReference>
<keyword evidence="4" id="KW-0677">Repeat</keyword>
<comment type="caution">
    <text evidence="13">The sequence shown here is derived from an EMBL/GenBank/DDBJ whole genome shotgun (WGS) entry which is preliminary data.</text>
</comment>
<feature type="compositionally biased region" description="Basic and acidic residues" evidence="9">
    <location>
        <begin position="449"/>
        <end position="463"/>
    </location>
</feature>
<evidence type="ECO:0000259" key="11">
    <source>
        <dbReference type="PROSITE" id="PS51293"/>
    </source>
</evidence>